<keyword evidence="2" id="KW-1185">Reference proteome</keyword>
<evidence type="ECO:0000313" key="1">
    <source>
        <dbReference type="EMBL" id="SFU98432.1"/>
    </source>
</evidence>
<sequence>MLQVLVVTYFTQPDNKIVRACSDVLAAAAHRTYIAES</sequence>
<dbReference type="AlphaFoldDB" id="A0A1I7KLX0"/>
<protein>
    <submittedName>
        <fullName evidence="1">Uncharacterized protein</fullName>
    </submittedName>
</protein>
<dbReference type="Proteomes" id="UP000242496">
    <property type="component" value="Unassembled WGS sequence"/>
</dbReference>
<name>A0A1I7KLX0_9GAMM</name>
<organism evidence="1 2">
    <name type="scientific">Xenorhabdus koppenhoeferi</name>
    <dbReference type="NCBI Taxonomy" id="351659"/>
    <lineage>
        <taxon>Bacteria</taxon>
        <taxon>Pseudomonadati</taxon>
        <taxon>Pseudomonadota</taxon>
        <taxon>Gammaproteobacteria</taxon>
        <taxon>Enterobacterales</taxon>
        <taxon>Morganellaceae</taxon>
        <taxon>Xenorhabdus</taxon>
    </lineage>
</organism>
<dbReference type="EMBL" id="FPBJ01000077">
    <property type="protein sequence ID" value="SFU98432.1"/>
    <property type="molecule type" value="Genomic_DNA"/>
</dbReference>
<accession>A0A1I7KLX0</accession>
<proteinExistence type="predicted"/>
<evidence type="ECO:0000313" key="2">
    <source>
        <dbReference type="Proteomes" id="UP000242496"/>
    </source>
</evidence>
<reference evidence="2" key="1">
    <citation type="submission" date="2016-10" db="EMBL/GenBank/DDBJ databases">
        <authorList>
            <person name="Varghese N."/>
            <person name="Submissions S."/>
        </authorList>
    </citation>
    <scope>NUCLEOTIDE SEQUENCE [LARGE SCALE GENOMIC DNA]</scope>
    <source>
        <strain evidence="2">DSM 18168</strain>
    </source>
</reference>
<gene>
    <name evidence="1" type="ORF">SAMN05421784_1771</name>
</gene>